<dbReference type="OrthoDB" id="9802649at2"/>
<dbReference type="PANTHER" id="PTHR43685:SF2">
    <property type="entry name" value="GLYCOSYLTRANSFERASE 2-LIKE DOMAIN-CONTAINING PROTEIN"/>
    <property type="match status" value="1"/>
</dbReference>
<evidence type="ECO:0000313" key="3">
    <source>
        <dbReference type="Proteomes" id="UP000029224"/>
    </source>
</evidence>
<dbReference type="Gene3D" id="3.90.550.10">
    <property type="entry name" value="Spore Coat Polysaccharide Biosynthesis Protein SpsA, Chain A"/>
    <property type="match status" value="1"/>
</dbReference>
<dbReference type="PANTHER" id="PTHR43685">
    <property type="entry name" value="GLYCOSYLTRANSFERASE"/>
    <property type="match status" value="1"/>
</dbReference>
<dbReference type="InterPro" id="IPR050834">
    <property type="entry name" value="Glycosyltransf_2"/>
</dbReference>
<feature type="domain" description="Glycosyltransferase 2-like" evidence="1">
    <location>
        <begin position="23"/>
        <end position="150"/>
    </location>
</feature>
<name>A0A090TCD8_9VIBR</name>
<dbReference type="Pfam" id="PF00535">
    <property type="entry name" value="Glycos_transf_2"/>
    <property type="match status" value="1"/>
</dbReference>
<dbReference type="EMBL" id="BBMT01000018">
    <property type="protein sequence ID" value="GAL37556.1"/>
    <property type="molecule type" value="Genomic_DNA"/>
</dbReference>
<dbReference type="AlphaFoldDB" id="A0A090TCD8"/>
<dbReference type="InterPro" id="IPR001173">
    <property type="entry name" value="Glyco_trans_2-like"/>
</dbReference>
<dbReference type="Proteomes" id="UP000029224">
    <property type="component" value="Unassembled WGS sequence"/>
</dbReference>
<evidence type="ECO:0000313" key="2">
    <source>
        <dbReference type="EMBL" id="GAL37556.1"/>
    </source>
</evidence>
<reference evidence="2 3" key="2">
    <citation type="submission" date="2014-09" db="EMBL/GenBank/DDBJ databases">
        <authorList>
            <consortium name="NBRP consortium"/>
            <person name="Sawabe T."/>
            <person name="Meirelles P."/>
            <person name="Nakanishi M."/>
            <person name="Sayaka M."/>
            <person name="Hattori M."/>
            <person name="Ohkuma M."/>
        </authorList>
    </citation>
    <scope>NUCLEOTIDE SEQUENCE [LARGE SCALE GENOMIC DNA]</scope>
    <source>
        <strain evidence="2 3">JCM 19240</strain>
    </source>
</reference>
<proteinExistence type="predicted"/>
<reference evidence="2 3" key="1">
    <citation type="submission" date="2014-09" db="EMBL/GenBank/DDBJ databases">
        <title>Vibrio maritimus JCM 19240. (C210) whole genome shotgun sequence.</title>
        <authorList>
            <person name="Sawabe T."/>
            <person name="Meirelles P."/>
            <person name="Nakanishi M."/>
            <person name="Sayaka M."/>
            <person name="Hattori M."/>
            <person name="Ohkuma M."/>
        </authorList>
    </citation>
    <scope>NUCLEOTIDE SEQUENCE [LARGE SCALE GENOMIC DNA]</scope>
    <source>
        <strain evidence="2 3">JCM 19240</strain>
    </source>
</reference>
<protein>
    <submittedName>
        <fullName evidence="2">Beta-1,3-glucosyltransferase</fullName>
    </submittedName>
</protein>
<keyword evidence="2" id="KW-0808">Transferase</keyword>
<dbReference type="GO" id="GO:0016740">
    <property type="term" value="F:transferase activity"/>
    <property type="evidence" value="ECO:0007669"/>
    <property type="project" value="UniProtKB-KW"/>
</dbReference>
<sequence length="345" mass="39667">MSKKCLLKTLPKYCINEQSPFFSIVIPLYNNAEYIERCLNSVLNQDFIDYEIIVVNDGSTDGSENVVADLFLEKVKLVNQYNKGVSVARNKGVTVSSGEWIAFLDSDDEWSESHLSELYRIINFYTSIDFVSTKSKEVDRCFFNRGKKNQQLSNSAGNEYRLINIWRFVIDNPGFIQTSSIAIKRTVFLEVGGFKDVRLGEDTELYCRVNLKYKCAVSYKETSYYHRGTMGVMETAESSSEIESISSIFDVRFAAGYLSTLIDELPISQKIDAEYFINGSVYSCYKRHLYKGNFPTLKILSKMIIRPKELKFKLLSRMGACPLFLLSIFYRSRLLLRNVYLKVKA</sequence>
<gene>
    <name evidence="2" type="ORF">JCM19240_703</name>
</gene>
<dbReference type="CDD" id="cd00761">
    <property type="entry name" value="Glyco_tranf_GTA_type"/>
    <property type="match status" value="1"/>
</dbReference>
<organism evidence="2 3">
    <name type="scientific">Vibrio maritimus</name>
    <dbReference type="NCBI Taxonomy" id="990268"/>
    <lineage>
        <taxon>Bacteria</taxon>
        <taxon>Pseudomonadati</taxon>
        <taxon>Pseudomonadota</taxon>
        <taxon>Gammaproteobacteria</taxon>
        <taxon>Vibrionales</taxon>
        <taxon>Vibrionaceae</taxon>
        <taxon>Vibrio</taxon>
    </lineage>
</organism>
<keyword evidence="3" id="KW-1185">Reference proteome</keyword>
<dbReference type="InterPro" id="IPR029044">
    <property type="entry name" value="Nucleotide-diphossugar_trans"/>
</dbReference>
<dbReference type="SUPFAM" id="SSF53448">
    <property type="entry name" value="Nucleotide-diphospho-sugar transferases"/>
    <property type="match status" value="1"/>
</dbReference>
<comment type="caution">
    <text evidence="2">The sequence shown here is derived from an EMBL/GenBank/DDBJ whole genome shotgun (WGS) entry which is preliminary data.</text>
</comment>
<accession>A0A090TCD8</accession>
<evidence type="ECO:0000259" key="1">
    <source>
        <dbReference type="Pfam" id="PF00535"/>
    </source>
</evidence>